<reference evidence="6" key="2">
    <citation type="submission" date="2020-11" db="EMBL/GenBank/DDBJ databases">
        <authorList>
            <person name="McCartney M.A."/>
            <person name="Auch B."/>
            <person name="Kono T."/>
            <person name="Mallez S."/>
            <person name="Becker A."/>
            <person name="Gohl D.M."/>
            <person name="Silverstein K.A.T."/>
            <person name="Koren S."/>
            <person name="Bechman K.B."/>
            <person name="Herman A."/>
            <person name="Abrahante J.E."/>
            <person name="Garbe J."/>
        </authorList>
    </citation>
    <scope>NUCLEOTIDE SEQUENCE</scope>
    <source>
        <strain evidence="6">Duluth1</strain>
        <tissue evidence="6">Whole animal</tissue>
    </source>
</reference>
<feature type="compositionally biased region" description="Polar residues" evidence="4">
    <location>
        <begin position="241"/>
        <end position="261"/>
    </location>
</feature>
<comment type="caution">
    <text evidence="6">The sequence shown here is derived from an EMBL/GenBank/DDBJ whole genome shotgun (WGS) entry which is preliminary data.</text>
</comment>
<feature type="compositionally biased region" description="Basic and acidic residues" evidence="4">
    <location>
        <begin position="156"/>
        <end position="171"/>
    </location>
</feature>
<feature type="domain" description="TFIIS N-terminal" evidence="5">
    <location>
        <begin position="3"/>
        <end position="78"/>
    </location>
</feature>
<feature type="compositionally biased region" description="Basic and acidic residues" evidence="4">
    <location>
        <begin position="993"/>
        <end position="1040"/>
    </location>
</feature>
<feature type="compositionally biased region" description="Basic and acidic residues" evidence="4">
    <location>
        <begin position="310"/>
        <end position="333"/>
    </location>
</feature>
<evidence type="ECO:0000256" key="1">
    <source>
        <dbReference type="ARBA" id="ARBA00004123"/>
    </source>
</evidence>
<feature type="compositionally biased region" description="Basic and acidic residues" evidence="4">
    <location>
        <begin position="360"/>
        <end position="373"/>
    </location>
</feature>
<dbReference type="InterPro" id="IPR051870">
    <property type="entry name" value="Elongin-A_domain"/>
</dbReference>
<evidence type="ECO:0000256" key="4">
    <source>
        <dbReference type="SAM" id="MobiDB-lite"/>
    </source>
</evidence>
<dbReference type="EMBL" id="JAIWYP010000014">
    <property type="protein sequence ID" value="KAH3710043.1"/>
    <property type="molecule type" value="Genomic_DNA"/>
</dbReference>
<dbReference type="OrthoDB" id="21513at2759"/>
<feature type="compositionally biased region" description="Basic and acidic residues" evidence="4">
    <location>
        <begin position="695"/>
        <end position="717"/>
    </location>
</feature>
<reference evidence="6" key="1">
    <citation type="journal article" date="2019" name="bioRxiv">
        <title>The Genome of the Zebra Mussel, Dreissena polymorpha: A Resource for Invasive Species Research.</title>
        <authorList>
            <person name="McCartney M.A."/>
            <person name="Auch B."/>
            <person name="Kono T."/>
            <person name="Mallez S."/>
            <person name="Zhang Y."/>
            <person name="Obille A."/>
            <person name="Becker A."/>
            <person name="Abrahante J.E."/>
            <person name="Garbe J."/>
            <person name="Badalamenti J.P."/>
            <person name="Herman A."/>
            <person name="Mangelson H."/>
            <person name="Liachko I."/>
            <person name="Sullivan S."/>
            <person name="Sone E.D."/>
            <person name="Koren S."/>
            <person name="Silverstein K.A.T."/>
            <person name="Beckman K.B."/>
            <person name="Gohl D.M."/>
        </authorList>
    </citation>
    <scope>NUCLEOTIDE SEQUENCE</scope>
    <source>
        <strain evidence="6">Duluth1</strain>
        <tissue evidence="6">Whole animal</tissue>
    </source>
</reference>
<dbReference type="PANTHER" id="PTHR15141">
    <property type="entry name" value="TRANSCRIPTION ELONGATION FACTOR B POLYPEPTIDE 3"/>
    <property type="match status" value="1"/>
</dbReference>
<evidence type="ECO:0000313" key="7">
    <source>
        <dbReference type="Proteomes" id="UP000828390"/>
    </source>
</evidence>
<feature type="compositionally biased region" description="Basic and acidic residues" evidence="4">
    <location>
        <begin position="1168"/>
        <end position="1210"/>
    </location>
</feature>
<evidence type="ECO:0000256" key="3">
    <source>
        <dbReference type="PROSITE-ProRule" id="PRU00649"/>
    </source>
</evidence>
<feature type="compositionally biased region" description="Basic and acidic residues" evidence="4">
    <location>
        <begin position="204"/>
        <end position="222"/>
    </location>
</feature>
<dbReference type="Gene3D" id="1.20.930.10">
    <property type="entry name" value="Conserved domain common to transcription factors TFIIS, elongin A, CRSP70"/>
    <property type="match status" value="1"/>
</dbReference>
<evidence type="ECO:0000313" key="6">
    <source>
        <dbReference type="EMBL" id="KAH3710043.1"/>
    </source>
</evidence>
<dbReference type="Proteomes" id="UP000828390">
    <property type="component" value="Unassembled WGS sequence"/>
</dbReference>
<feature type="compositionally biased region" description="Basic and acidic residues" evidence="4">
    <location>
        <begin position="664"/>
        <end position="683"/>
    </location>
</feature>
<feature type="region of interest" description="Disordered" evidence="4">
    <location>
        <begin position="1137"/>
        <end position="1282"/>
    </location>
</feature>
<name>A0A9D4BX12_DREPO</name>
<keyword evidence="7" id="KW-1185">Reference proteome</keyword>
<feature type="compositionally biased region" description="Basic and acidic residues" evidence="4">
    <location>
        <begin position="632"/>
        <end position="652"/>
    </location>
</feature>
<feature type="compositionally biased region" description="Basic and acidic residues" evidence="4">
    <location>
        <begin position="1149"/>
        <end position="1159"/>
    </location>
</feature>
<feature type="compositionally biased region" description="Basic and acidic residues" evidence="4">
    <location>
        <begin position="282"/>
        <end position="295"/>
    </location>
</feature>
<dbReference type="GO" id="GO:0070449">
    <property type="term" value="C:elongin complex"/>
    <property type="evidence" value="ECO:0007669"/>
    <property type="project" value="InterPro"/>
</dbReference>
<feature type="compositionally biased region" description="Basic residues" evidence="4">
    <location>
        <begin position="1211"/>
        <end position="1221"/>
    </location>
</feature>
<feature type="region of interest" description="Disordered" evidence="4">
    <location>
        <begin position="82"/>
        <end position="717"/>
    </location>
</feature>
<dbReference type="PROSITE" id="PS51319">
    <property type="entry name" value="TFIIS_N"/>
    <property type="match status" value="1"/>
</dbReference>
<feature type="compositionally biased region" description="Basic and acidic residues" evidence="4">
    <location>
        <begin position="1308"/>
        <end position="1328"/>
    </location>
</feature>
<feature type="compositionally biased region" description="Basic and acidic residues" evidence="4">
    <location>
        <begin position="742"/>
        <end position="760"/>
    </location>
</feature>
<feature type="compositionally biased region" description="Polar residues" evidence="4">
    <location>
        <begin position="600"/>
        <end position="610"/>
    </location>
</feature>
<dbReference type="GO" id="GO:0006368">
    <property type="term" value="P:transcription elongation by RNA polymerase II"/>
    <property type="evidence" value="ECO:0007669"/>
    <property type="project" value="InterPro"/>
</dbReference>
<dbReference type="PANTHER" id="PTHR15141:SF76">
    <property type="entry name" value="TRANSCRIPTION ELONGATION FACTOR B POLYPEPTIDE 3"/>
    <property type="match status" value="1"/>
</dbReference>
<feature type="compositionally biased region" description="Basic and acidic residues" evidence="4">
    <location>
        <begin position="920"/>
        <end position="970"/>
    </location>
</feature>
<feature type="compositionally biased region" description="Basic and acidic residues" evidence="4">
    <location>
        <begin position="766"/>
        <end position="858"/>
    </location>
</feature>
<feature type="compositionally biased region" description="Basic and acidic residues" evidence="4">
    <location>
        <begin position="340"/>
        <end position="350"/>
    </location>
</feature>
<feature type="compositionally biased region" description="Basic residues" evidence="4">
    <location>
        <begin position="223"/>
        <end position="233"/>
    </location>
</feature>
<dbReference type="Pfam" id="PF08711">
    <property type="entry name" value="Med26"/>
    <property type="match status" value="1"/>
</dbReference>
<dbReference type="InterPro" id="IPR035441">
    <property type="entry name" value="TFIIS/LEDGF_dom_sf"/>
</dbReference>
<dbReference type="SMART" id="SM00509">
    <property type="entry name" value="TFS2N"/>
    <property type="match status" value="1"/>
</dbReference>
<dbReference type="InterPro" id="IPR010684">
    <property type="entry name" value="RNA_pol_II_trans_fac_SIII_A"/>
</dbReference>
<comment type="subcellular location">
    <subcellularLocation>
        <location evidence="1 3">Nucleus</location>
    </subcellularLocation>
</comment>
<feature type="compositionally biased region" description="Basic and acidic residues" evidence="4">
    <location>
        <begin position="1265"/>
        <end position="1282"/>
    </location>
</feature>
<sequence>MADVEAKVLKCKDYLLADLDDTKLQYVLKKLSQLNITIDILQSTRIGKIVSTLKKRDGAVADKARDIVRKWKEMVSKEAARLQEEEEARANQNSASEDEQRESSNENAEYESEAEQSANEHSCYEIEGNQSVSESVSNKSNEEEYESAGERHHRSTVHEHSESSRESMKNSDDEEIYSKHKHSHASKKEKFKTSSEHHHKHHQDHSGKGKHESRHGNRERESHRKHVKDHRHSRTEEETYSSDSGQGMAKTSTVAKTQRSPESNHDADDSDSGQEMAKSRNVVKEHRSPESIHDADDSDSGQEMAKTKKAIHEDRGEKHKMHVSVERSQSHYESKKHREIAKSIHHHDSSVEGQSLSYKSGHEKHVSSLEQYKKHNYSGDKTSTSDKYSERVDRHRDKQNKDLKSVDETNRSDRHNSKGDLKIKSDKHSSREELKSKSDKHSSNSELRTEHDGHRLKGETRVEKYEHVSKSDKRSESDKHRSKNDLRNESDKHRSISDPRNESDKHRSNNDLRNKSDKHMSNNDQRIKSEKHSSISDLTGKIDKFSSSDARSERHGSKGEVSKQYDKQRNKSTEINEDHSSDRQHKSDKRISMEKHSSSERQTSSNIKSLSDTRRISSEKQSLIDIRQNSQGKDKINEQEKSKERRSSEKQRLSSNDISLTSKHKLEDRHQSLNKQNSDEKVLSSKHLKHNSLGKVEKSSDKYKKQHQSRLDQLDKDREKLGKKALIDSIAKLGDSDSESSIDMRYKEVSPVNRKSEENKGSYQEKNLEIGKDKDESAKSDKYSEKKSIKDTTIHQLEKHRNKHETYNSKRNEYHGEKMSETKRYDKDNARVGHMRSESELQEKSIKKSYPDISDKSKKDKHRHSVSERRSRSNSFNRSSSRSQSMESQNSMKSEDEHKKRKHKHASRIDVGKTMHKSGTSREAESHKSKHSEKVVSAKDEHKQTASKMHDDKRNTAPKDREWLENDRKKYQALSDCESDSDDGHSRSSVIKSDYHGKAEHKSKHSNEKDIKLKNRSEHSKSESHNNKVEHTSQEREHNSHSGSHGSSASKHKQRHSEGHTLNLKSKSELDSEKVQKSHSDIVNKQKSHTEQNEHKGKERSGEISKSKVKENRSHSFENNKKSCISECTNYSAFNGTKEACSKTGNFKSDSHKDQEKERSKHHKSSKHSKESERSSHNKDIIEKECPVNKHSDVKKDVVQLNRHDADRHDKERHKSQKQKHRDLDKSKDKSSKKRRLEHTEFQDMLSFDNSDAVVSENVRSPVKKVKDGQEKEKEPVSKASKYDQLKAKFKVKKSHESKTLGLGGKIEGVKRKAEETQGGPEKKRQSSEDLASLLPSTQAHYRPYRYGDIPEHNDVDEQDSSAFLMQRNTRTQVYSGKKQATVTEMHSLFDLCIKVLQENIDCIDYVGGIPLSILAPVLEKCTADQLYNLEDYNPHFLEDSDYLWKRHCDREFKGSKPDELETWRELYLRKLDEREHKLKSIRANITKHMAEAVPVKKTKLAYMDNVAKPPREVRRQQARFGTSNMVVKGGDGKKHSLPPAFDMIAIGRAKQQMAERAQKAPMMQKTLHLLKNIKR</sequence>
<dbReference type="Gene3D" id="6.10.250.3180">
    <property type="match status" value="1"/>
</dbReference>
<evidence type="ECO:0000259" key="5">
    <source>
        <dbReference type="PROSITE" id="PS51319"/>
    </source>
</evidence>
<feature type="compositionally biased region" description="Basic and acidic residues" evidence="4">
    <location>
        <begin position="186"/>
        <end position="196"/>
    </location>
</feature>
<keyword evidence="2 3" id="KW-0539">Nucleus</keyword>
<accession>A0A9D4BX12</accession>
<feature type="compositionally biased region" description="Basic and acidic residues" evidence="4">
    <location>
        <begin position="383"/>
        <end position="599"/>
    </location>
</feature>
<feature type="compositionally biased region" description="Basic and acidic residues" evidence="4">
    <location>
        <begin position="1066"/>
        <end position="1121"/>
    </location>
</feature>
<feature type="compositionally biased region" description="Low complexity" evidence="4">
    <location>
        <begin position="873"/>
        <end position="892"/>
    </location>
</feature>
<gene>
    <name evidence="6" type="ORF">DPMN_069509</name>
</gene>
<feature type="region of interest" description="Disordered" evidence="4">
    <location>
        <begin position="729"/>
        <end position="1122"/>
    </location>
</feature>
<evidence type="ECO:0000256" key="2">
    <source>
        <dbReference type="ARBA" id="ARBA00023242"/>
    </source>
</evidence>
<dbReference type="SUPFAM" id="SSF47676">
    <property type="entry name" value="Conserved domain common to transcription factors TFIIS, elongin A, CRSP70"/>
    <property type="match status" value="1"/>
</dbReference>
<proteinExistence type="predicted"/>
<dbReference type="Pfam" id="PF06881">
    <property type="entry name" value="Elongin_A"/>
    <property type="match status" value="1"/>
</dbReference>
<dbReference type="InterPro" id="IPR017923">
    <property type="entry name" value="TFIIS_N"/>
</dbReference>
<protein>
    <recommendedName>
        <fullName evidence="5">TFIIS N-terminal domain-containing protein</fullName>
    </recommendedName>
</protein>
<dbReference type="InterPro" id="IPR003617">
    <property type="entry name" value="TFIIS/CRSP70_N_sub"/>
</dbReference>
<organism evidence="6 7">
    <name type="scientific">Dreissena polymorpha</name>
    <name type="common">Zebra mussel</name>
    <name type="synonym">Mytilus polymorpha</name>
    <dbReference type="NCBI Taxonomy" id="45954"/>
    <lineage>
        <taxon>Eukaryota</taxon>
        <taxon>Metazoa</taxon>
        <taxon>Spiralia</taxon>
        <taxon>Lophotrochozoa</taxon>
        <taxon>Mollusca</taxon>
        <taxon>Bivalvia</taxon>
        <taxon>Autobranchia</taxon>
        <taxon>Heteroconchia</taxon>
        <taxon>Euheterodonta</taxon>
        <taxon>Imparidentia</taxon>
        <taxon>Neoheterodontei</taxon>
        <taxon>Myida</taxon>
        <taxon>Dreissenoidea</taxon>
        <taxon>Dreissenidae</taxon>
        <taxon>Dreissena</taxon>
    </lineage>
</organism>
<feature type="region of interest" description="Disordered" evidence="4">
    <location>
        <begin position="1307"/>
        <end position="1331"/>
    </location>
</feature>